<name>A0A9P9Y2W2_9HYPO</name>
<dbReference type="OrthoDB" id="5359231at2759"/>
<dbReference type="AlphaFoldDB" id="A0A9P9Y2W2"/>
<sequence>MESGSPCQLLLAAVSNRFILSGGAFIYKLGRHCFRILHLDDTAAEEAHIDTRNIYTQLYGHAPRQPFYVDFIHYEKGILSLLLEGYDSSWCRLVVCDVQHRCILDSESLPGRNSIFVRNDEHDLYYGIIVDDPVSKWRWSLRGFNIKSRQWGHKFLLDVGFFGDRLGENVCFEIIDGVLYGASSSCSPLGPVMYDLQRSYYHWFRMRTSDSSTLQHLSGSFKGGNAVKRHAFDIMKLSQDEATGDVSFYLACAQIPYGRTERCCYRQVLVPAEHLNNFGQEGDWAITIPSMSCHVGDVYSPRFETICANDYDPRTDSFIDLVNEPSTTTRKHFRLRTRVRPQRRPVRSASPAWAFHGDVEWQQEEAIACLWPPEVKRGHDESTMGMLFNLMTPISEPVKKVRRDFDGRVFVFSPVSEAGLHGTIVLVSFDPALRIPGLRKADGTKPQSVPQKLLELPDMPELGNEEWMAPAKPFHLILGAADGGRAAGYDFTH</sequence>
<dbReference type="RefSeq" id="XP_051362941.1">
    <property type="nucleotide sequence ID" value="XM_051505781.1"/>
</dbReference>
<reference evidence="1" key="2">
    <citation type="submission" date="2022-07" db="EMBL/GenBank/DDBJ databases">
        <authorList>
            <person name="Goncalves M.F.M."/>
            <person name="Hilario S."/>
            <person name="Van De Peer Y."/>
            <person name="Esteves A.C."/>
            <person name="Alves A."/>
        </authorList>
    </citation>
    <scope>NUCLEOTIDE SEQUENCE</scope>
    <source>
        <strain evidence="1">MUM 19.33</strain>
    </source>
</reference>
<evidence type="ECO:0000313" key="1">
    <source>
        <dbReference type="EMBL" id="KAI6782085.1"/>
    </source>
</evidence>
<dbReference type="GeneID" id="75830005"/>
<keyword evidence="2" id="KW-1185">Reference proteome</keyword>
<proteinExistence type="predicted"/>
<gene>
    <name evidence="1" type="ORF">J7T54_003504</name>
</gene>
<protein>
    <submittedName>
        <fullName evidence="1">Uncharacterized protein</fullName>
    </submittedName>
</protein>
<accession>A0A9P9Y2W2</accession>
<reference evidence="1" key="1">
    <citation type="journal article" date="2021" name="J Fungi (Basel)">
        <title>Genomic and Metabolomic Analyses of the Marine Fungus Emericellopsis cladophorae: Insights into Saltwater Adaptability Mechanisms and Its Biosynthetic Potential.</title>
        <authorList>
            <person name="Goncalves M.F.M."/>
            <person name="Hilario S."/>
            <person name="Van de Peer Y."/>
            <person name="Esteves A.C."/>
            <person name="Alves A."/>
        </authorList>
    </citation>
    <scope>NUCLEOTIDE SEQUENCE</scope>
    <source>
        <strain evidence="1">MUM 19.33</strain>
    </source>
</reference>
<comment type="caution">
    <text evidence="1">The sequence shown here is derived from an EMBL/GenBank/DDBJ whole genome shotgun (WGS) entry which is preliminary data.</text>
</comment>
<organism evidence="1 2">
    <name type="scientific">Emericellopsis cladophorae</name>
    <dbReference type="NCBI Taxonomy" id="2686198"/>
    <lineage>
        <taxon>Eukaryota</taxon>
        <taxon>Fungi</taxon>
        <taxon>Dikarya</taxon>
        <taxon>Ascomycota</taxon>
        <taxon>Pezizomycotina</taxon>
        <taxon>Sordariomycetes</taxon>
        <taxon>Hypocreomycetidae</taxon>
        <taxon>Hypocreales</taxon>
        <taxon>Bionectriaceae</taxon>
        <taxon>Emericellopsis</taxon>
    </lineage>
</organism>
<dbReference type="EMBL" id="JAGIXG020000016">
    <property type="protein sequence ID" value="KAI6782085.1"/>
    <property type="molecule type" value="Genomic_DNA"/>
</dbReference>
<dbReference type="Proteomes" id="UP001055219">
    <property type="component" value="Unassembled WGS sequence"/>
</dbReference>
<evidence type="ECO:0000313" key="2">
    <source>
        <dbReference type="Proteomes" id="UP001055219"/>
    </source>
</evidence>